<dbReference type="Gene3D" id="3.60.10.10">
    <property type="entry name" value="Endonuclease/exonuclease/phosphatase"/>
    <property type="match status" value="1"/>
</dbReference>
<keyword evidence="5" id="KW-0255">Endonuclease</keyword>
<dbReference type="InterPro" id="IPR005135">
    <property type="entry name" value="Endo/exonuclease/phosphatase"/>
</dbReference>
<protein>
    <submittedName>
        <fullName evidence="5">Endonuclease/exonuclease/phosphatase</fullName>
    </submittedName>
</protein>
<evidence type="ECO:0000256" key="3">
    <source>
        <dbReference type="SAM" id="MobiDB-lite"/>
    </source>
</evidence>
<comment type="similarity">
    <text evidence="1">Belongs to the CCR4/nocturin family.</text>
</comment>
<dbReference type="Pfam" id="PF03372">
    <property type="entry name" value="Exo_endo_phos"/>
    <property type="match status" value="1"/>
</dbReference>
<sequence length="446" mass="49393">MSGWEIPEHITLIEKRKAKKLLTERQKNMKPPTLLLERPWLQIEETPSEGMSAKIMTWNLLAQTLVRRDLFPTSDCLKAAQRRHLLHEEIERQDPDILCMQEVDTLDKLLPVLDKAGYGHRYASGPFKKHGCLIAFKNLLFSAAVAEKTVFYDDEEVSQEGTDVQRIGKSFRTKNIGLIVGLQRLDNPNNGIVVATTHLFWHPRYTYERARQAGILARETTKFRVSEPSRLSWPTVLAGDFNFTPLDPAYSLLTSLSLSPEHEAMLSLSRVVHTSIDPGIDAATPTAPAASGDEAGGAAGEDQDPDRVITNARSARPEDGLLGSEGLVSLFSELPRATSSYALGLSRYLDGEGELQRGQEFPIFGITHSLSPSTLGFFEPAFTSYTHYWKSVLDYIFVLTPEPSSIEVTGLLAPLPAEAMEPGLPQKNVCGSDHLPLVASLTFKLL</sequence>
<evidence type="ECO:0000259" key="4">
    <source>
        <dbReference type="Pfam" id="PF03372"/>
    </source>
</evidence>
<name>A0A4Y7TYN3_COPMI</name>
<dbReference type="OrthoDB" id="428734at2759"/>
<evidence type="ECO:0000313" key="6">
    <source>
        <dbReference type="Proteomes" id="UP000298030"/>
    </source>
</evidence>
<accession>A0A4Y7TYN3</accession>
<feature type="domain" description="Endonuclease/exonuclease/phosphatase" evidence="4">
    <location>
        <begin position="56"/>
        <end position="398"/>
    </location>
</feature>
<dbReference type="EMBL" id="QPFP01000002">
    <property type="protein sequence ID" value="TEB39287.1"/>
    <property type="molecule type" value="Genomic_DNA"/>
</dbReference>
<evidence type="ECO:0000256" key="2">
    <source>
        <dbReference type="ARBA" id="ARBA00022801"/>
    </source>
</evidence>
<dbReference type="InterPro" id="IPR050410">
    <property type="entry name" value="CCR4/nocturin_mRNA_transcr"/>
</dbReference>
<dbReference type="GO" id="GO:0006139">
    <property type="term" value="P:nucleobase-containing compound metabolic process"/>
    <property type="evidence" value="ECO:0007669"/>
    <property type="project" value="UniProtKB-ARBA"/>
</dbReference>
<evidence type="ECO:0000256" key="1">
    <source>
        <dbReference type="ARBA" id="ARBA00010774"/>
    </source>
</evidence>
<keyword evidence="6" id="KW-1185">Reference proteome</keyword>
<dbReference type="GO" id="GO:0004519">
    <property type="term" value="F:endonuclease activity"/>
    <property type="evidence" value="ECO:0007669"/>
    <property type="project" value="UniProtKB-KW"/>
</dbReference>
<dbReference type="PANTHER" id="PTHR12121">
    <property type="entry name" value="CARBON CATABOLITE REPRESSOR PROTEIN 4"/>
    <property type="match status" value="1"/>
</dbReference>
<comment type="caution">
    <text evidence="5">The sequence shown here is derived from an EMBL/GenBank/DDBJ whole genome shotgun (WGS) entry which is preliminary data.</text>
</comment>
<proteinExistence type="inferred from homology"/>
<keyword evidence="2" id="KW-0378">Hydrolase</keyword>
<evidence type="ECO:0000313" key="5">
    <source>
        <dbReference type="EMBL" id="TEB39287.1"/>
    </source>
</evidence>
<keyword evidence="5" id="KW-0540">Nuclease</keyword>
<gene>
    <name evidence="5" type="ORF">FA13DRAFT_1809072</name>
</gene>
<feature type="region of interest" description="Disordered" evidence="3">
    <location>
        <begin position="279"/>
        <end position="306"/>
    </location>
</feature>
<keyword evidence="5" id="KW-0269">Exonuclease</keyword>
<dbReference type="GO" id="GO:0000175">
    <property type="term" value="F:3'-5'-RNA exonuclease activity"/>
    <property type="evidence" value="ECO:0007669"/>
    <property type="project" value="TreeGrafter"/>
</dbReference>
<dbReference type="InterPro" id="IPR036691">
    <property type="entry name" value="Endo/exonu/phosph_ase_sf"/>
</dbReference>
<dbReference type="SUPFAM" id="SSF56219">
    <property type="entry name" value="DNase I-like"/>
    <property type="match status" value="1"/>
</dbReference>
<dbReference type="Proteomes" id="UP000298030">
    <property type="component" value="Unassembled WGS sequence"/>
</dbReference>
<dbReference type="AlphaFoldDB" id="A0A4Y7TYN3"/>
<dbReference type="PANTHER" id="PTHR12121:SF45">
    <property type="entry name" value="NOCTURNIN"/>
    <property type="match status" value="1"/>
</dbReference>
<reference evidence="5 6" key="1">
    <citation type="journal article" date="2019" name="Nat. Ecol. Evol.">
        <title>Megaphylogeny resolves global patterns of mushroom evolution.</title>
        <authorList>
            <person name="Varga T."/>
            <person name="Krizsan K."/>
            <person name="Foldi C."/>
            <person name="Dima B."/>
            <person name="Sanchez-Garcia M."/>
            <person name="Sanchez-Ramirez S."/>
            <person name="Szollosi G.J."/>
            <person name="Szarkandi J.G."/>
            <person name="Papp V."/>
            <person name="Albert L."/>
            <person name="Andreopoulos W."/>
            <person name="Angelini C."/>
            <person name="Antonin V."/>
            <person name="Barry K.W."/>
            <person name="Bougher N.L."/>
            <person name="Buchanan P."/>
            <person name="Buyck B."/>
            <person name="Bense V."/>
            <person name="Catcheside P."/>
            <person name="Chovatia M."/>
            <person name="Cooper J."/>
            <person name="Damon W."/>
            <person name="Desjardin D."/>
            <person name="Finy P."/>
            <person name="Geml J."/>
            <person name="Haridas S."/>
            <person name="Hughes K."/>
            <person name="Justo A."/>
            <person name="Karasinski D."/>
            <person name="Kautmanova I."/>
            <person name="Kiss B."/>
            <person name="Kocsube S."/>
            <person name="Kotiranta H."/>
            <person name="LaButti K.M."/>
            <person name="Lechner B.E."/>
            <person name="Liimatainen K."/>
            <person name="Lipzen A."/>
            <person name="Lukacs Z."/>
            <person name="Mihaltcheva S."/>
            <person name="Morgado L.N."/>
            <person name="Niskanen T."/>
            <person name="Noordeloos M.E."/>
            <person name="Ohm R.A."/>
            <person name="Ortiz-Santana B."/>
            <person name="Ovrebo C."/>
            <person name="Racz N."/>
            <person name="Riley R."/>
            <person name="Savchenko A."/>
            <person name="Shiryaev A."/>
            <person name="Soop K."/>
            <person name="Spirin V."/>
            <person name="Szebenyi C."/>
            <person name="Tomsovsky M."/>
            <person name="Tulloss R.E."/>
            <person name="Uehling J."/>
            <person name="Grigoriev I.V."/>
            <person name="Vagvolgyi C."/>
            <person name="Papp T."/>
            <person name="Martin F.M."/>
            <person name="Miettinen O."/>
            <person name="Hibbett D.S."/>
            <person name="Nagy L.G."/>
        </authorList>
    </citation>
    <scope>NUCLEOTIDE SEQUENCE [LARGE SCALE GENOMIC DNA]</scope>
    <source>
        <strain evidence="5 6">FP101781</strain>
    </source>
</reference>
<dbReference type="STRING" id="71717.A0A4Y7TYN3"/>
<organism evidence="5 6">
    <name type="scientific">Coprinellus micaceus</name>
    <name type="common">Glistening ink-cap mushroom</name>
    <name type="synonym">Coprinus micaceus</name>
    <dbReference type="NCBI Taxonomy" id="71717"/>
    <lineage>
        <taxon>Eukaryota</taxon>
        <taxon>Fungi</taxon>
        <taxon>Dikarya</taxon>
        <taxon>Basidiomycota</taxon>
        <taxon>Agaricomycotina</taxon>
        <taxon>Agaricomycetes</taxon>
        <taxon>Agaricomycetidae</taxon>
        <taxon>Agaricales</taxon>
        <taxon>Agaricineae</taxon>
        <taxon>Psathyrellaceae</taxon>
        <taxon>Coprinellus</taxon>
    </lineage>
</organism>